<keyword evidence="4" id="KW-0997">Cell inner membrane</keyword>
<evidence type="ECO:0000256" key="5">
    <source>
        <dbReference type="ARBA" id="ARBA00022692"/>
    </source>
</evidence>
<dbReference type="PANTHER" id="PTHR30574">
    <property type="entry name" value="INNER MEMBRANE PROTEIN YEDE"/>
    <property type="match status" value="1"/>
</dbReference>
<feature type="transmembrane region" description="Helical" evidence="9">
    <location>
        <begin position="92"/>
        <end position="113"/>
    </location>
</feature>
<evidence type="ECO:0000256" key="9">
    <source>
        <dbReference type="SAM" id="Phobius"/>
    </source>
</evidence>
<sequence>MSSSLRRSSLPVLPVVFTGPGLNRLIAAACIVALVALAAGVWLQPGGQWRLSALALVGAGIGAVLLLSSFGFAGAFRALIQERDASGFRAHAAMLALASLLMLPMLAQGHLFGQAMRGDATPVGIGFAVGALLFGAGMQVGGGCASGTLYSLGGGNGKLLGTLLGFVLGSALGAWSMGFWWSLPSLPGVTLQGLIGFGPALVLQLAVLGLIWRLGRGAKAPSRLLVAGGLALALLNSATLLLAGKPWGETSAFALWGSKLFTAVGIDAHAWAYWQRPGFNTQLDRAASLDITSIMDVAILLGATLAAAGAGVFRPRWGGDLRAWAGALLGGVAMGFGARLSNGCNIGAYFSAISVGSLSGWAWAVLALAGSWMGIQLRPLFGLDPSGRRSWGRERPAPVGVQAG</sequence>
<keyword evidence="3" id="KW-1003">Cell membrane</keyword>
<dbReference type="EMBL" id="MH908908">
    <property type="protein sequence ID" value="AYM53669.1"/>
    <property type="molecule type" value="Genomic_DNA"/>
</dbReference>
<comment type="subcellular location">
    <subcellularLocation>
        <location evidence="1">Cell inner membrane</location>
        <topology evidence="1">Multi-pass membrane protein</topology>
    </subcellularLocation>
</comment>
<evidence type="ECO:0000256" key="7">
    <source>
        <dbReference type="ARBA" id="ARBA00023136"/>
    </source>
</evidence>
<reference evidence="10" key="1">
    <citation type="journal article" date="2018" name="J. Ind. Microbiol. Biotechnol.">
        <title>Genome mining reveals uncommon alkylpyrones as type III PKS products from myxobacteria.</title>
        <authorList>
            <person name="Hug J.J."/>
            <person name="Panter F."/>
            <person name="Krug D."/>
            <person name="Muller R."/>
        </authorList>
    </citation>
    <scope>NUCLEOTIDE SEQUENCE</scope>
    <source>
        <strain evidence="10">MCy9118</strain>
    </source>
</reference>
<feature type="transmembrane region" description="Helical" evidence="9">
    <location>
        <begin position="125"/>
        <end position="152"/>
    </location>
</feature>
<feature type="transmembrane region" description="Helical" evidence="9">
    <location>
        <begin position="159"/>
        <end position="183"/>
    </location>
</feature>
<proteinExistence type="inferred from homology"/>
<evidence type="ECO:0000256" key="6">
    <source>
        <dbReference type="ARBA" id="ARBA00022989"/>
    </source>
</evidence>
<feature type="transmembrane region" description="Helical" evidence="9">
    <location>
        <begin position="21"/>
        <end position="43"/>
    </location>
</feature>
<evidence type="ECO:0000256" key="3">
    <source>
        <dbReference type="ARBA" id="ARBA00022475"/>
    </source>
</evidence>
<evidence type="ECO:0000313" key="10">
    <source>
        <dbReference type="EMBL" id="AYM53669.1"/>
    </source>
</evidence>
<dbReference type="GO" id="GO:0005886">
    <property type="term" value="C:plasma membrane"/>
    <property type="evidence" value="ECO:0007669"/>
    <property type="project" value="UniProtKB-SubCell"/>
</dbReference>
<feature type="transmembrane region" description="Helical" evidence="9">
    <location>
        <begin position="55"/>
        <end position="80"/>
    </location>
</feature>
<feature type="transmembrane region" description="Helical" evidence="9">
    <location>
        <begin position="189"/>
        <end position="212"/>
    </location>
</feature>
<evidence type="ECO:0000256" key="4">
    <source>
        <dbReference type="ARBA" id="ARBA00022519"/>
    </source>
</evidence>
<keyword evidence="7 9" id="KW-0472">Membrane</keyword>
<comment type="similarity">
    <text evidence="8">Belongs to the TsuA/YedE (TC 9.B.102) family.</text>
</comment>
<evidence type="ECO:0000256" key="2">
    <source>
        <dbReference type="ARBA" id="ARBA00022448"/>
    </source>
</evidence>
<feature type="transmembrane region" description="Helical" evidence="9">
    <location>
        <begin position="291"/>
        <end position="314"/>
    </location>
</feature>
<dbReference type="AlphaFoldDB" id="A0A3S7UY35"/>
<organism evidence="10">
    <name type="scientific">Cystobacter fuscus</name>
    <dbReference type="NCBI Taxonomy" id="43"/>
    <lineage>
        <taxon>Bacteria</taxon>
        <taxon>Pseudomonadati</taxon>
        <taxon>Myxococcota</taxon>
        <taxon>Myxococcia</taxon>
        <taxon>Myxococcales</taxon>
        <taxon>Cystobacterineae</taxon>
        <taxon>Archangiaceae</taxon>
        <taxon>Cystobacter</taxon>
    </lineage>
</organism>
<protein>
    <submittedName>
        <fullName evidence="10">Membrane protein</fullName>
    </submittedName>
</protein>
<keyword evidence="2" id="KW-0813">Transport</keyword>
<keyword evidence="6 9" id="KW-1133">Transmembrane helix</keyword>
<name>A0A3S7UY35_9BACT</name>
<evidence type="ECO:0000256" key="8">
    <source>
        <dbReference type="ARBA" id="ARBA00035655"/>
    </source>
</evidence>
<keyword evidence="5 9" id="KW-0812">Transmembrane</keyword>
<feature type="transmembrane region" description="Helical" evidence="9">
    <location>
        <begin position="321"/>
        <end position="340"/>
    </location>
</feature>
<accession>A0A3S7UY35</accession>
<dbReference type="PANTHER" id="PTHR30574:SF1">
    <property type="entry name" value="SULPHUR TRANSPORT DOMAIN-CONTAINING PROTEIN"/>
    <property type="match status" value="1"/>
</dbReference>
<feature type="transmembrane region" description="Helical" evidence="9">
    <location>
        <begin position="224"/>
        <end position="243"/>
    </location>
</feature>
<dbReference type="InterPro" id="IPR007272">
    <property type="entry name" value="Sulf_transp_TsuA/YedE"/>
</dbReference>
<feature type="transmembrane region" description="Helical" evidence="9">
    <location>
        <begin position="346"/>
        <end position="369"/>
    </location>
</feature>
<evidence type="ECO:0000256" key="1">
    <source>
        <dbReference type="ARBA" id="ARBA00004429"/>
    </source>
</evidence>
<dbReference type="Pfam" id="PF04143">
    <property type="entry name" value="Sulf_transp"/>
    <property type="match status" value="1"/>
</dbReference>